<dbReference type="AlphaFoldDB" id="A0A9D9GX52"/>
<dbReference type="Proteomes" id="UP000823613">
    <property type="component" value="Unassembled WGS sequence"/>
</dbReference>
<feature type="transmembrane region" description="Helical" evidence="1">
    <location>
        <begin position="6"/>
        <end position="37"/>
    </location>
</feature>
<comment type="caution">
    <text evidence="3">The sequence shown here is derived from an EMBL/GenBank/DDBJ whole genome shotgun (WGS) entry which is preliminary data.</text>
</comment>
<name>A0A9D9GX52_9BACL</name>
<feature type="domain" description="ComEC/Rec2-related protein" evidence="2">
    <location>
        <begin position="189"/>
        <end position="393"/>
    </location>
</feature>
<evidence type="ECO:0000313" key="4">
    <source>
        <dbReference type="Proteomes" id="UP000823613"/>
    </source>
</evidence>
<accession>A0A9D9GX52</accession>
<feature type="non-terminal residue" evidence="3">
    <location>
        <position position="406"/>
    </location>
</feature>
<feature type="transmembrane region" description="Helical" evidence="1">
    <location>
        <begin position="236"/>
        <end position="264"/>
    </location>
</feature>
<feature type="transmembrane region" description="Helical" evidence="1">
    <location>
        <begin position="202"/>
        <end position="224"/>
    </location>
</feature>
<sequence length="406" mass="47716">MLGLVLLISLIIGVILLDLDLLGISLTLTCFLIFLLFKKIKNKKVFIISIALIGIGLAIGNIRLTEKNSDNLIALVTKKEDNYIILKTFKEKFYCYTKEDIKLYDIIKIDGYFDELNFKEYESSFSFTNYLNKNQNVYRSFKITHYEIIFDCPIDFISYKEKVLNRFSTYEAKEFVNSLLFGESDNESLLKETSSNLMITNLLSASGLFLNFILYGLSNIYYLFSERKTSRILSLITLLPFFFFNIYRFNFFRVLTLFIVNILIYDKRKELDKFNITNLIYLIFLLFSPSLIYSPGFYLPLLMSFIFKFSNLALKSESKIIKDIKTKILVCFSFLPYSINSYGGFNVFSLIFNYTFTFIFKFLFLIAVLSFYGIYIGIFDDIYIFFYKMLISINFNKVDIYLPKLN</sequence>
<reference evidence="3" key="2">
    <citation type="journal article" date="2021" name="PeerJ">
        <title>Extensive microbial diversity within the chicken gut microbiome revealed by metagenomics and culture.</title>
        <authorList>
            <person name="Gilroy R."/>
            <person name="Ravi A."/>
            <person name="Getino M."/>
            <person name="Pursley I."/>
            <person name="Horton D.L."/>
            <person name="Alikhan N.F."/>
            <person name="Baker D."/>
            <person name="Gharbi K."/>
            <person name="Hall N."/>
            <person name="Watson M."/>
            <person name="Adriaenssens E.M."/>
            <person name="Foster-Nyarko E."/>
            <person name="Jarju S."/>
            <person name="Secka A."/>
            <person name="Antonio M."/>
            <person name="Oren A."/>
            <person name="Chaudhuri R.R."/>
            <person name="La Ragione R."/>
            <person name="Hildebrand F."/>
            <person name="Pallen M.J."/>
        </authorList>
    </citation>
    <scope>NUCLEOTIDE SEQUENCE</scope>
    <source>
        <strain evidence="3">11159</strain>
    </source>
</reference>
<evidence type="ECO:0000259" key="2">
    <source>
        <dbReference type="Pfam" id="PF03772"/>
    </source>
</evidence>
<reference evidence="3" key="1">
    <citation type="submission" date="2020-10" db="EMBL/GenBank/DDBJ databases">
        <authorList>
            <person name="Gilroy R."/>
        </authorList>
    </citation>
    <scope>NUCLEOTIDE SEQUENCE</scope>
    <source>
        <strain evidence="3">11159</strain>
    </source>
</reference>
<dbReference type="EMBL" id="JADIMY010000133">
    <property type="protein sequence ID" value="MBO8428286.1"/>
    <property type="molecule type" value="Genomic_DNA"/>
</dbReference>
<feature type="transmembrane region" description="Helical" evidence="1">
    <location>
        <begin position="279"/>
        <end position="307"/>
    </location>
</feature>
<protein>
    <submittedName>
        <fullName evidence="3">ComEC/Rec2 family competence protein</fullName>
    </submittedName>
</protein>
<keyword evidence="1" id="KW-0472">Membrane</keyword>
<dbReference type="Pfam" id="PF03772">
    <property type="entry name" value="Competence"/>
    <property type="match status" value="1"/>
</dbReference>
<evidence type="ECO:0000313" key="3">
    <source>
        <dbReference type="EMBL" id="MBO8428286.1"/>
    </source>
</evidence>
<feature type="transmembrane region" description="Helical" evidence="1">
    <location>
        <begin position="328"/>
        <end position="352"/>
    </location>
</feature>
<dbReference type="InterPro" id="IPR004477">
    <property type="entry name" value="ComEC_N"/>
</dbReference>
<keyword evidence="1" id="KW-1133">Transmembrane helix</keyword>
<organism evidence="3 4">
    <name type="scientific">Candidatus Onthovivens merdipullorum</name>
    <dbReference type="NCBI Taxonomy" id="2840889"/>
    <lineage>
        <taxon>Bacteria</taxon>
        <taxon>Bacillati</taxon>
        <taxon>Bacillota</taxon>
        <taxon>Bacilli</taxon>
        <taxon>Bacillales</taxon>
        <taxon>Candidatus Onthovivens</taxon>
    </lineage>
</organism>
<feature type="transmembrane region" description="Helical" evidence="1">
    <location>
        <begin position="44"/>
        <end position="62"/>
    </location>
</feature>
<feature type="transmembrane region" description="Helical" evidence="1">
    <location>
        <begin position="358"/>
        <end position="379"/>
    </location>
</feature>
<evidence type="ECO:0000256" key="1">
    <source>
        <dbReference type="SAM" id="Phobius"/>
    </source>
</evidence>
<keyword evidence="1" id="KW-0812">Transmembrane</keyword>
<proteinExistence type="predicted"/>
<gene>
    <name evidence="3" type="ORF">IAC58_07070</name>
</gene>